<dbReference type="EMBL" id="CM042010">
    <property type="protein sequence ID" value="KAI3783016.1"/>
    <property type="molecule type" value="Genomic_DNA"/>
</dbReference>
<reference evidence="1 2" key="2">
    <citation type="journal article" date="2022" name="Mol. Ecol. Resour.">
        <title>The genomes of chicory, endive, great burdock and yacon provide insights into Asteraceae paleo-polyploidization history and plant inulin production.</title>
        <authorList>
            <person name="Fan W."/>
            <person name="Wang S."/>
            <person name="Wang H."/>
            <person name="Wang A."/>
            <person name="Jiang F."/>
            <person name="Liu H."/>
            <person name="Zhao H."/>
            <person name="Xu D."/>
            <person name="Zhang Y."/>
        </authorList>
    </citation>
    <scope>NUCLEOTIDE SEQUENCE [LARGE SCALE GENOMIC DNA]</scope>
    <source>
        <strain evidence="2">cv. Punajuju</strain>
        <tissue evidence="1">Leaves</tissue>
    </source>
</reference>
<keyword evidence="2" id="KW-1185">Reference proteome</keyword>
<accession>A0ACB9GIV3</accession>
<gene>
    <name evidence="1" type="ORF">L2E82_13078</name>
</gene>
<evidence type="ECO:0000313" key="2">
    <source>
        <dbReference type="Proteomes" id="UP001055811"/>
    </source>
</evidence>
<name>A0ACB9GIV3_CICIN</name>
<comment type="caution">
    <text evidence="1">The sequence shown here is derived from an EMBL/GenBank/DDBJ whole genome shotgun (WGS) entry which is preliminary data.</text>
</comment>
<protein>
    <submittedName>
        <fullName evidence="1">Uncharacterized protein</fullName>
    </submittedName>
</protein>
<proteinExistence type="predicted"/>
<evidence type="ECO:0000313" key="1">
    <source>
        <dbReference type="EMBL" id="KAI3783016.1"/>
    </source>
</evidence>
<organism evidence="1 2">
    <name type="scientific">Cichorium intybus</name>
    <name type="common">Chicory</name>
    <dbReference type="NCBI Taxonomy" id="13427"/>
    <lineage>
        <taxon>Eukaryota</taxon>
        <taxon>Viridiplantae</taxon>
        <taxon>Streptophyta</taxon>
        <taxon>Embryophyta</taxon>
        <taxon>Tracheophyta</taxon>
        <taxon>Spermatophyta</taxon>
        <taxon>Magnoliopsida</taxon>
        <taxon>eudicotyledons</taxon>
        <taxon>Gunneridae</taxon>
        <taxon>Pentapetalae</taxon>
        <taxon>asterids</taxon>
        <taxon>campanulids</taxon>
        <taxon>Asterales</taxon>
        <taxon>Asteraceae</taxon>
        <taxon>Cichorioideae</taxon>
        <taxon>Cichorieae</taxon>
        <taxon>Cichoriinae</taxon>
        <taxon>Cichorium</taxon>
    </lineage>
</organism>
<dbReference type="Proteomes" id="UP001055811">
    <property type="component" value="Linkage Group LG02"/>
</dbReference>
<sequence>METSMPSLRKKSYGKIQSNIAFSQETVKELKKKTEQLKGVKEDLKVRTNQPTEQLYKHLESAWTETKATSEKVKETLGIGKPESTESSSSSANESSGIKDDEQPTDKEDKKQESGHASCVDGKGQNCIPGFLISHAAAWTAFWAFLLALIRITVCIGAC</sequence>
<reference evidence="2" key="1">
    <citation type="journal article" date="2022" name="Mol. Ecol. Resour.">
        <title>The genomes of chicory, endive, great burdock and yacon provide insights into Asteraceae palaeo-polyploidization history and plant inulin production.</title>
        <authorList>
            <person name="Fan W."/>
            <person name="Wang S."/>
            <person name="Wang H."/>
            <person name="Wang A."/>
            <person name="Jiang F."/>
            <person name="Liu H."/>
            <person name="Zhao H."/>
            <person name="Xu D."/>
            <person name="Zhang Y."/>
        </authorList>
    </citation>
    <scope>NUCLEOTIDE SEQUENCE [LARGE SCALE GENOMIC DNA]</scope>
    <source>
        <strain evidence="2">cv. Punajuju</strain>
    </source>
</reference>